<organism evidence="14 15">
    <name type="scientific">Candidatus Nomurabacteria bacterium RIFCSPHIGHO2_01_FULL_39_10</name>
    <dbReference type="NCBI Taxonomy" id="1801733"/>
    <lineage>
        <taxon>Bacteria</taxon>
        <taxon>Candidatus Nomuraibacteriota</taxon>
    </lineage>
</organism>
<dbReference type="AlphaFoldDB" id="A0A1F6V4B6"/>
<evidence type="ECO:0000256" key="7">
    <source>
        <dbReference type="ARBA" id="ARBA00022763"/>
    </source>
</evidence>
<keyword evidence="9" id="KW-0408">Iron</keyword>
<keyword evidence="7" id="KW-0227">DNA damage</keyword>
<keyword evidence="8" id="KW-0378">Hydrolase</keyword>
<dbReference type="InterPro" id="IPR036895">
    <property type="entry name" value="Uracil-DNA_glycosylase-like_sf"/>
</dbReference>
<dbReference type="SUPFAM" id="SSF52141">
    <property type="entry name" value="Uracil-DNA glycosylase-like"/>
    <property type="match status" value="1"/>
</dbReference>
<dbReference type="PANTHER" id="PTHR33693">
    <property type="entry name" value="TYPE-5 URACIL-DNA GLYCOSYLASE"/>
    <property type="match status" value="1"/>
</dbReference>
<dbReference type="GO" id="GO:0004844">
    <property type="term" value="F:uracil DNA N-glycosylase activity"/>
    <property type="evidence" value="ECO:0007669"/>
    <property type="project" value="UniProtKB-EC"/>
</dbReference>
<comment type="catalytic activity">
    <reaction evidence="1">
        <text>Hydrolyzes single-stranded DNA or mismatched double-stranded DNA and polynucleotides, releasing free uracil.</text>
        <dbReference type="EC" id="3.2.2.27"/>
    </reaction>
</comment>
<dbReference type="EC" id="3.2.2.27" evidence="3"/>
<sequence length="211" mass="24099">MDKATELDKLKKEMEGNKTLPLMGANLVFGEGNSDCDILFIGEAPGMNEDRERRPFVGRAGQLLRKNIRELGWKENDVYITNIVKRHPPENRDPSQEEIEAYKPYLARQIDIIAPKMIVPLGRFSMNYFLPLAKITRDQGKLFQADTYFILPMLHPAAALRGTTAMNMFEATFKKLPYALKKAIGVPEEVEESQETQKPKKLEDVQAKLFK</sequence>
<dbReference type="GO" id="GO:0051539">
    <property type="term" value="F:4 iron, 4 sulfur cluster binding"/>
    <property type="evidence" value="ECO:0007669"/>
    <property type="project" value="UniProtKB-KW"/>
</dbReference>
<dbReference type="Proteomes" id="UP000178700">
    <property type="component" value="Unassembled WGS sequence"/>
</dbReference>
<feature type="compositionally biased region" description="Basic and acidic residues" evidence="12">
    <location>
        <begin position="195"/>
        <end position="211"/>
    </location>
</feature>
<evidence type="ECO:0000256" key="4">
    <source>
        <dbReference type="ARBA" id="ARBA00019403"/>
    </source>
</evidence>
<dbReference type="GO" id="GO:0006281">
    <property type="term" value="P:DNA repair"/>
    <property type="evidence" value="ECO:0007669"/>
    <property type="project" value="UniProtKB-KW"/>
</dbReference>
<dbReference type="InterPro" id="IPR051536">
    <property type="entry name" value="UDG_Type-4/5"/>
</dbReference>
<evidence type="ECO:0000256" key="11">
    <source>
        <dbReference type="ARBA" id="ARBA00023204"/>
    </source>
</evidence>
<reference evidence="14 15" key="1">
    <citation type="journal article" date="2016" name="Nat. Commun.">
        <title>Thousands of microbial genomes shed light on interconnected biogeochemical processes in an aquifer system.</title>
        <authorList>
            <person name="Anantharaman K."/>
            <person name="Brown C.T."/>
            <person name="Hug L.A."/>
            <person name="Sharon I."/>
            <person name="Castelle C.J."/>
            <person name="Probst A.J."/>
            <person name="Thomas B.C."/>
            <person name="Singh A."/>
            <person name="Wilkins M.J."/>
            <person name="Karaoz U."/>
            <person name="Brodie E.L."/>
            <person name="Williams K.H."/>
            <person name="Hubbard S.S."/>
            <person name="Banfield J.F."/>
        </authorList>
    </citation>
    <scope>NUCLEOTIDE SEQUENCE [LARGE SCALE GENOMIC DNA]</scope>
</reference>
<keyword evidence="10" id="KW-0411">Iron-sulfur</keyword>
<evidence type="ECO:0000256" key="3">
    <source>
        <dbReference type="ARBA" id="ARBA00012030"/>
    </source>
</evidence>
<proteinExistence type="inferred from homology"/>
<evidence type="ECO:0000313" key="15">
    <source>
        <dbReference type="Proteomes" id="UP000178700"/>
    </source>
</evidence>
<evidence type="ECO:0000256" key="5">
    <source>
        <dbReference type="ARBA" id="ARBA00022485"/>
    </source>
</evidence>
<evidence type="ECO:0000256" key="1">
    <source>
        <dbReference type="ARBA" id="ARBA00001400"/>
    </source>
</evidence>
<gene>
    <name evidence="14" type="ORF">A2642_02265</name>
</gene>
<dbReference type="CDD" id="cd10030">
    <property type="entry name" value="UDG-F4_TTUDGA_SPO1dp_like"/>
    <property type="match status" value="1"/>
</dbReference>
<keyword evidence="11" id="KW-0234">DNA repair</keyword>
<dbReference type="SMART" id="SM00986">
    <property type="entry name" value="UDG"/>
    <property type="match status" value="1"/>
</dbReference>
<evidence type="ECO:0000256" key="2">
    <source>
        <dbReference type="ARBA" id="ARBA00006521"/>
    </source>
</evidence>
<feature type="domain" description="Uracil-DNA glycosylase-like" evidence="13">
    <location>
        <begin position="29"/>
        <end position="180"/>
    </location>
</feature>
<dbReference type="EMBL" id="MFTJ01000049">
    <property type="protein sequence ID" value="OGI64513.1"/>
    <property type="molecule type" value="Genomic_DNA"/>
</dbReference>
<dbReference type="Gene3D" id="3.40.470.10">
    <property type="entry name" value="Uracil-DNA glycosylase-like domain"/>
    <property type="match status" value="1"/>
</dbReference>
<evidence type="ECO:0000256" key="8">
    <source>
        <dbReference type="ARBA" id="ARBA00022801"/>
    </source>
</evidence>
<dbReference type="InterPro" id="IPR005122">
    <property type="entry name" value="Uracil-DNA_glycosylase-like"/>
</dbReference>
<evidence type="ECO:0000259" key="13">
    <source>
        <dbReference type="SMART" id="SM00986"/>
    </source>
</evidence>
<comment type="caution">
    <text evidence="14">The sequence shown here is derived from an EMBL/GenBank/DDBJ whole genome shotgun (WGS) entry which is preliminary data.</text>
</comment>
<dbReference type="PANTHER" id="PTHR33693:SF1">
    <property type="entry name" value="TYPE-4 URACIL-DNA GLYCOSYLASE"/>
    <property type="match status" value="1"/>
</dbReference>
<dbReference type="Pfam" id="PF03167">
    <property type="entry name" value="UDG"/>
    <property type="match status" value="1"/>
</dbReference>
<keyword evidence="6" id="KW-0479">Metal-binding</keyword>
<evidence type="ECO:0000256" key="10">
    <source>
        <dbReference type="ARBA" id="ARBA00023014"/>
    </source>
</evidence>
<evidence type="ECO:0000256" key="9">
    <source>
        <dbReference type="ARBA" id="ARBA00023004"/>
    </source>
</evidence>
<dbReference type="InterPro" id="IPR005273">
    <property type="entry name" value="Ura-DNA_glyco_family4"/>
</dbReference>
<evidence type="ECO:0000256" key="12">
    <source>
        <dbReference type="SAM" id="MobiDB-lite"/>
    </source>
</evidence>
<protein>
    <recommendedName>
        <fullName evidence="4">Type-4 uracil-DNA glycosylase</fullName>
        <ecNumber evidence="3">3.2.2.27</ecNumber>
    </recommendedName>
</protein>
<dbReference type="SMART" id="SM00987">
    <property type="entry name" value="UreE_C"/>
    <property type="match status" value="1"/>
</dbReference>
<keyword evidence="5" id="KW-0004">4Fe-4S</keyword>
<accession>A0A1F6V4B6</accession>
<evidence type="ECO:0000313" key="14">
    <source>
        <dbReference type="EMBL" id="OGI64513.1"/>
    </source>
</evidence>
<dbReference type="NCBIfam" id="TIGR00758">
    <property type="entry name" value="UDG_fam4"/>
    <property type="match status" value="1"/>
</dbReference>
<evidence type="ECO:0000256" key="6">
    <source>
        <dbReference type="ARBA" id="ARBA00022723"/>
    </source>
</evidence>
<dbReference type="GO" id="GO:0046872">
    <property type="term" value="F:metal ion binding"/>
    <property type="evidence" value="ECO:0007669"/>
    <property type="project" value="UniProtKB-KW"/>
</dbReference>
<comment type="similarity">
    <text evidence="2">Belongs to the uracil-DNA glycosylase (UDG) superfamily. Type 4 (UDGa) family.</text>
</comment>
<feature type="region of interest" description="Disordered" evidence="12">
    <location>
        <begin position="189"/>
        <end position="211"/>
    </location>
</feature>
<name>A0A1F6V4B6_9BACT</name>